<protein>
    <recommendedName>
        <fullName evidence="5">Lipoprotein</fullName>
    </recommendedName>
</protein>
<proteinExistence type="predicted"/>
<feature type="region of interest" description="Disordered" evidence="1">
    <location>
        <begin position="153"/>
        <end position="176"/>
    </location>
</feature>
<dbReference type="Proteomes" id="UP000448575">
    <property type="component" value="Unassembled WGS sequence"/>
</dbReference>
<reference evidence="3 4" key="1">
    <citation type="submission" date="2019-12" db="EMBL/GenBank/DDBJ databases">
        <title>Novel species isolated from a subtropical stream in China.</title>
        <authorList>
            <person name="Lu H."/>
        </authorList>
    </citation>
    <scope>NUCLEOTIDE SEQUENCE [LARGE SCALE GENOMIC DNA]</scope>
    <source>
        <strain evidence="3 4">DS3</strain>
    </source>
</reference>
<evidence type="ECO:0000313" key="3">
    <source>
        <dbReference type="EMBL" id="MYN04685.1"/>
    </source>
</evidence>
<comment type="caution">
    <text evidence="3">The sequence shown here is derived from an EMBL/GenBank/DDBJ whole genome shotgun (WGS) entry which is preliminary data.</text>
</comment>
<name>A0A6N9HPV1_9BURK</name>
<evidence type="ECO:0000313" key="4">
    <source>
        <dbReference type="Proteomes" id="UP000448575"/>
    </source>
</evidence>
<evidence type="ECO:0000256" key="2">
    <source>
        <dbReference type="SAM" id="SignalP"/>
    </source>
</evidence>
<dbReference type="EMBL" id="WWCJ01000019">
    <property type="protein sequence ID" value="MYN04685.1"/>
    <property type="molecule type" value="Genomic_DNA"/>
</dbReference>
<evidence type="ECO:0000256" key="1">
    <source>
        <dbReference type="SAM" id="MobiDB-lite"/>
    </source>
</evidence>
<gene>
    <name evidence="3" type="ORF">GTP41_21555</name>
</gene>
<dbReference type="PROSITE" id="PS51257">
    <property type="entry name" value="PROKAR_LIPOPROTEIN"/>
    <property type="match status" value="1"/>
</dbReference>
<sequence length="176" mass="18243">MKTVLPAAVLTISLTACAGIGHQSFYANPSAASPFEMCKTLVSGAPDMDFANALRMELGRRGVAEAACPDVIKKRETMVAVGVAAGVVALAVAANRHSDVEIGVGTTFGVYGAETYPSGPAPVADHDWAWDQYRGSNGSAIWACRGLPSGALSDPSRCEGKPLSDTTWPGDSPAFR</sequence>
<evidence type="ECO:0008006" key="5">
    <source>
        <dbReference type="Google" id="ProtNLM"/>
    </source>
</evidence>
<keyword evidence="4" id="KW-1185">Reference proteome</keyword>
<organism evidence="3 4">
    <name type="scientific">Pseudoduganella guangdongensis</name>
    <dbReference type="NCBI Taxonomy" id="2692179"/>
    <lineage>
        <taxon>Bacteria</taxon>
        <taxon>Pseudomonadati</taxon>
        <taxon>Pseudomonadota</taxon>
        <taxon>Betaproteobacteria</taxon>
        <taxon>Burkholderiales</taxon>
        <taxon>Oxalobacteraceae</taxon>
        <taxon>Telluria group</taxon>
        <taxon>Pseudoduganella</taxon>
    </lineage>
</organism>
<dbReference type="AlphaFoldDB" id="A0A6N9HPV1"/>
<feature type="chain" id="PRO_5026948576" description="Lipoprotein" evidence="2">
    <location>
        <begin position="19"/>
        <end position="176"/>
    </location>
</feature>
<accession>A0A6N9HPV1</accession>
<dbReference type="RefSeq" id="WP_161027639.1">
    <property type="nucleotide sequence ID" value="NZ_WWCJ01000019.1"/>
</dbReference>
<feature type="signal peptide" evidence="2">
    <location>
        <begin position="1"/>
        <end position="18"/>
    </location>
</feature>
<keyword evidence="2" id="KW-0732">Signal</keyword>